<protein>
    <submittedName>
        <fullName evidence="3">37554_t:CDS:1</fullName>
    </submittedName>
</protein>
<evidence type="ECO:0000313" key="4">
    <source>
        <dbReference type="Proteomes" id="UP000789901"/>
    </source>
</evidence>
<name>A0ABN7VVW3_GIGMA</name>
<evidence type="ECO:0000313" key="3">
    <source>
        <dbReference type="EMBL" id="CAG8802041.1"/>
    </source>
</evidence>
<sequence length="712" mass="82445">MINPNPNPKEKKELTPFAFTLTCPHCQHILTPQDFDSNHFTIAHLQSYFASKETIYKNQLLAQLTSNPSSFPAYQQIKQENEQLKLILEGYKLGTTKSSKEKGEDLEKYILEQLQTTYNGQDDISKITHVGTKADINPKWLEKLEKDVVGEGAEWGILVAVCRAGQPLWKPFPTKNLLVCDTENVIFASQMARLLVLARQRTNITEKKDIGRINTSVKGMEKVREEMKRIVIEEMELDCHNIQKCNAQKYINQKYPTKEERKQIKELNISRQNLESDLDLSDFVNLETLDCSYNQLTNLNINNCSKLKNIKCGFNKLTNLDLTNLTQLEKISCNDNYLESFDYSSLNPNKLISLNITDNNLPQQDCSVFKPLKNLTKLKSLYISNTDIDSVLEHLPKNIENICCSSQERPTSKIKELEEQLKNNSFFDFKSEIKYNQDDQEHENDQKLKTEYQEEYKQWVDIHEDFFAGLSPYNYELVAYARYKGYHPQQISREELEKEYHQAENYLAFHYPKEKREQITELNIGYSYKKLIGELDFSGFKNLKSLICNSNNLTNCNFLSTLSNPEKLIRLDLSDNDISQDLTVFSRFKNLRSLNIDNNSFTGSLVPLAQCENLESLNISNTDINSDVGFQLNDYDFACYLARKGYQPKQSLQSLNYEGLRDEYYNKSQKKKRSEVEEIYLNEPSLEGELDLGNFTYCNDTLGGVKVYISSQ</sequence>
<keyword evidence="4" id="KW-1185">Reference proteome</keyword>
<dbReference type="EMBL" id="CAJVQB010023501">
    <property type="protein sequence ID" value="CAG8802041.1"/>
    <property type="molecule type" value="Genomic_DNA"/>
</dbReference>
<keyword evidence="2" id="KW-0677">Repeat</keyword>
<reference evidence="3 4" key="1">
    <citation type="submission" date="2021-06" db="EMBL/GenBank/DDBJ databases">
        <authorList>
            <person name="Kallberg Y."/>
            <person name="Tangrot J."/>
            <person name="Rosling A."/>
        </authorList>
    </citation>
    <scope>NUCLEOTIDE SEQUENCE [LARGE SCALE GENOMIC DNA]</scope>
    <source>
        <strain evidence="3 4">120-4 pot B 10/14</strain>
    </source>
</reference>
<keyword evidence="1" id="KW-0433">Leucine-rich repeat</keyword>
<dbReference type="InterPro" id="IPR052574">
    <property type="entry name" value="CDIRP"/>
</dbReference>
<comment type="caution">
    <text evidence="3">The sequence shown here is derived from an EMBL/GenBank/DDBJ whole genome shotgun (WGS) entry which is preliminary data.</text>
</comment>
<evidence type="ECO:0000256" key="1">
    <source>
        <dbReference type="ARBA" id="ARBA00022614"/>
    </source>
</evidence>
<organism evidence="3 4">
    <name type="scientific">Gigaspora margarita</name>
    <dbReference type="NCBI Taxonomy" id="4874"/>
    <lineage>
        <taxon>Eukaryota</taxon>
        <taxon>Fungi</taxon>
        <taxon>Fungi incertae sedis</taxon>
        <taxon>Mucoromycota</taxon>
        <taxon>Glomeromycotina</taxon>
        <taxon>Glomeromycetes</taxon>
        <taxon>Diversisporales</taxon>
        <taxon>Gigasporaceae</taxon>
        <taxon>Gigaspora</taxon>
    </lineage>
</organism>
<dbReference type="InterPro" id="IPR032675">
    <property type="entry name" value="LRR_dom_sf"/>
</dbReference>
<dbReference type="Gene3D" id="3.80.10.10">
    <property type="entry name" value="Ribonuclease Inhibitor"/>
    <property type="match status" value="2"/>
</dbReference>
<proteinExistence type="predicted"/>
<dbReference type="SUPFAM" id="SSF52058">
    <property type="entry name" value="L domain-like"/>
    <property type="match status" value="1"/>
</dbReference>
<gene>
    <name evidence="3" type="ORF">GMARGA_LOCUS23331</name>
</gene>
<feature type="non-terminal residue" evidence="3">
    <location>
        <position position="712"/>
    </location>
</feature>
<accession>A0ABN7VVW3</accession>
<evidence type="ECO:0000256" key="2">
    <source>
        <dbReference type="ARBA" id="ARBA00022737"/>
    </source>
</evidence>
<dbReference type="PANTHER" id="PTHR47566:SF1">
    <property type="entry name" value="PROTEIN NUD1"/>
    <property type="match status" value="1"/>
</dbReference>
<dbReference type="PANTHER" id="PTHR47566">
    <property type="match status" value="1"/>
</dbReference>
<dbReference type="Proteomes" id="UP000789901">
    <property type="component" value="Unassembled WGS sequence"/>
</dbReference>